<sequence>MNSVAHGAKRRALQGASLSFFILLACSGIAAAQGTSYSVSEEATVQLDKTIKSASVDDGLSLAELAIDEGRYEQAVGILSGLLLRAPDNATLKLLLGDLYSRMGSFPQARLYVEDALASGKLTPEQVQDANIILALMAGGKPEAKDPFSMSGSLSSALRFRTNATGGTNSDIVLINDQAVAVQANAQEESDWDWSTTLSLRAGYEITSDIAMDTRGFLFVRKQRQETTNNLSVVQVTPGIRFDLVKEKELQVRVRPYVIGSAGELGGRAALMIGGAGVEAQQLVDRRWIFSQSAEYRYVDYRATTDRPGLENLDGDEKRLSAGATYLFTETLSGRLDYRGNWRDTNRESDDRIQHRYRGSVTYRYPFSFTEDKSRLRFAAAYTESDFEGLDRSISVNTVREDEQWEFDLSNTTPIAEDLTLDLSASYSTRDSNLPNFVTEDTTVSAGVTWRF</sequence>
<dbReference type="Pfam" id="PF14559">
    <property type="entry name" value="TPR_19"/>
    <property type="match status" value="1"/>
</dbReference>
<proteinExistence type="predicted"/>
<name>A0A3S3ULB6_9PROT</name>
<evidence type="ECO:0000313" key="3">
    <source>
        <dbReference type="Proteomes" id="UP000287447"/>
    </source>
</evidence>
<evidence type="ECO:0000256" key="1">
    <source>
        <dbReference type="SAM" id="SignalP"/>
    </source>
</evidence>
<organism evidence="2 3">
    <name type="scientific">Hwanghaeella grinnelliae</name>
    <dbReference type="NCBI Taxonomy" id="2500179"/>
    <lineage>
        <taxon>Bacteria</taxon>
        <taxon>Pseudomonadati</taxon>
        <taxon>Pseudomonadota</taxon>
        <taxon>Alphaproteobacteria</taxon>
        <taxon>Rhodospirillales</taxon>
        <taxon>Rhodospirillaceae</taxon>
        <taxon>Hwanghaeella</taxon>
    </lineage>
</organism>
<evidence type="ECO:0000313" key="2">
    <source>
        <dbReference type="EMBL" id="RVU33954.1"/>
    </source>
</evidence>
<gene>
    <name evidence="2" type="ORF">EOI86_22780</name>
</gene>
<dbReference type="EMBL" id="SADE01000004">
    <property type="protein sequence ID" value="RVU33954.1"/>
    <property type="molecule type" value="Genomic_DNA"/>
</dbReference>
<keyword evidence="1" id="KW-0732">Signal</keyword>
<dbReference type="AlphaFoldDB" id="A0A3S3ULB6"/>
<feature type="chain" id="PRO_5018700441" evidence="1">
    <location>
        <begin position="33"/>
        <end position="452"/>
    </location>
</feature>
<dbReference type="Proteomes" id="UP000287447">
    <property type="component" value="Unassembled WGS sequence"/>
</dbReference>
<feature type="signal peptide" evidence="1">
    <location>
        <begin position="1"/>
        <end position="32"/>
    </location>
</feature>
<dbReference type="Gene3D" id="1.25.40.10">
    <property type="entry name" value="Tetratricopeptide repeat domain"/>
    <property type="match status" value="1"/>
</dbReference>
<accession>A0A3S3ULB6</accession>
<dbReference type="InterPro" id="IPR011990">
    <property type="entry name" value="TPR-like_helical_dom_sf"/>
</dbReference>
<reference evidence="3" key="1">
    <citation type="submission" date="2019-01" db="EMBL/GenBank/DDBJ databases">
        <title>Gri0909 isolated from a small marine red alga.</title>
        <authorList>
            <person name="Kim J."/>
            <person name="Jeong S.E."/>
            <person name="Jeon C.O."/>
        </authorList>
    </citation>
    <scope>NUCLEOTIDE SEQUENCE [LARGE SCALE GENOMIC DNA]</scope>
    <source>
        <strain evidence="3">Gri0909</strain>
    </source>
</reference>
<comment type="caution">
    <text evidence="2">The sequence shown here is derived from an EMBL/GenBank/DDBJ whole genome shotgun (WGS) entry which is preliminary data.</text>
</comment>
<protein>
    <submittedName>
        <fullName evidence="2">Tetratricopeptide repeat protein</fullName>
    </submittedName>
</protein>
<keyword evidence="3" id="KW-1185">Reference proteome</keyword>
<dbReference type="SUPFAM" id="SSF48452">
    <property type="entry name" value="TPR-like"/>
    <property type="match status" value="1"/>
</dbReference>
<dbReference type="SUPFAM" id="SSF56935">
    <property type="entry name" value="Porins"/>
    <property type="match status" value="1"/>
</dbReference>